<evidence type="ECO:0000313" key="3">
    <source>
        <dbReference type="EMBL" id="GAA4432293.1"/>
    </source>
</evidence>
<feature type="signal peptide" evidence="2">
    <location>
        <begin position="1"/>
        <end position="24"/>
    </location>
</feature>
<keyword evidence="4" id="KW-1185">Reference proteome</keyword>
<organism evidence="3 4">
    <name type="scientific">Pontibacter saemangeumensis</name>
    <dbReference type="NCBI Taxonomy" id="1084525"/>
    <lineage>
        <taxon>Bacteria</taxon>
        <taxon>Pseudomonadati</taxon>
        <taxon>Bacteroidota</taxon>
        <taxon>Cytophagia</taxon>
        <taxon>Cytophagales</taxon>
        <taxon>Hymenobacteraceae</taxon>
        <taxon>Pontibacter</taxon>
    </lineage>
</organism>
<accession>A0ABP8LM13</accession>
<gene>
    <name evidence="3" type="ORF">GCM10023188_20740</name>
</gene>
<feature type="compositionally biased region" description="Polar residues" evidence="1">
    <location>
        <begin position="27"/>
        <end position="36"/>
    </location>
</feature>
<feature type="region of interest" description="Disordered" evidence="1">
    <location>
        <begin position="25"/>
        <end position="52"/>
    </location>
</feature>
<evidence type="ECO:0000256" key="2">
    <source>
        <dbReference type="SAM" id="SignalP"/>
    </source>
</evidence>
<evidence type="ECO:0000313" key="4">
    <source>
        <dbReference type="Proteomes" id="UP001500552"/>
    </source>
</evidence>
<dbReference type="Proteomes" id="UP001500552">
    <property type="component" value="Unassembled WGS sequence"/>
</dbReference>
<protein>
    <recommendedName>
        <fullName evidence="5">SnoaL-like domain-containing protein</fullName>
    </recommendedName>
</protein>
<comment type="caution">
    <text evidence="3">The sequence shown here is derived from an EMBL/GenBank/DDBJ whole genome shotgun (WGS) entry which is preliminary data.</text>
</comment>
<evidence type="ECO:0000256" key="1">
    <source>
        <dbReference type="SAM" id="MobiDB-lite"/>
    </source>
</evidence>
<dbReference type="RefSeq" id="WP_345158843.1">
    <property type="nucleotide sequence ID" value="NZ_BAABHC010000011.1"/>
</dbReference>
<evidence type="ECO:0008006" key="5">
    <source>
        <dbReference type="Google" id="ProtNLM"/>
    </source>
</evidence>
<feature type="chain" id="PRO_5045982245" description="SnoaL-like domain-containing protein" evidence="2">
    <location>
        <begin position="25"/>
        <end position="224"/>
    </location>
</feature>
<keyword evidence="2" id="KW-0732">Signal</keyword>
<reference evidence="4" key="1">
    <citation type="journal article" date="2019" name="Int. J. Syst. Evol. Microbiol.">
        <title>The Global Catalogue of Microorganisms (GCM) 10K type strain sequencing project: providing services to taxonomists for standard genome sequencing and annotation.</title>
        <authorList>
            <consortium name="The Broad Institute Genomics Platform"/>
            <consortium name="The Broad Institute Genome Sequencing Center for Infectious Disease"/>
            <person name="Wu L."/>
            <person name="Ma J."/>
        </authorList>
    </citation>
    <scope>NUCLEOTIDE SEQUENCE [LARGE SCALE GENOMIC DNA]</scope>
    <source>
        <strain evidence="4">JCM 17926</strain>
    </source>
</reference>
<dbReference type="EMBL" id="BAABHC010000011">
    <property type="protein sequence ID" value="GAA4432293.1"/>
    <property type="molecule type" value="Genomic_DNA"/>
</dbReference>
<proteinExistence type="predicted"/>
<name>A0ABP8LM13_9BACT</name>
<sequence>MSMLHHLFHLLLLALLLCSCTSEKRQSPGSGITSKSGGADSPETVQEEPVRNDTTDFRAAFRRFFTALQAADTAALNRFIHPELGIWLIEQPGALPKMTHVHDISAFKREYQDRAFFTVAEEVKQCDLSEEPFPTFDCADMNYEAGETGYSKDGCFVWKSDKFRRSGYWDYANLTPSQIGQIKATLPLVRRSVLHTNTSFEFHFGFVDQQWRLLFAKLIYPCSA</sequence>